<evidence type="ECO:0000313" key="2">
    <source>
        <dbReference type="EMBL" id="AGB45379.1"/>
    </source>
</evidence>
<dbReference type="AlphaFoldDB" id="L0KN15"/>
<keyword evidence="1" id="KW-1133">Transmembrane helix</keyword>
<keyword evidence="1" id="KW-0472">Membrane</keyword>
<sequence length="35" mass="3848">MFSDKETRLMEAALVMAVPLSALIAVLLVSLTLNW</sequence>
<evidence type="ECO:0000313" key="3">
    <source>
        <dbReference type="Proteomes" id="UP000010998"/>
    </source>
</evidence>
<evidence type="ECO:0000256" key="1">
    <source>
        <dbReference type="SAM" id="Phobius"/>
    </source>
</evidence>
<gene>
    <name evidence="2" type="ordered locus">Mesau_02998</name>
</gene>
<dbReference type="EMBL" id="CP003358">
    <property type="protein sequence ID" value="AGB45379.1"/>
    <property type="molecule type" value="Genomic_DNA"/>
</dbReference>
<dbReference type="KEGG" id="mam:Mesau_02998"/>
<accession>L0KN15</accession>
<name>L0KN15_MESAW</name>
<reference evidence="3" key="1">
    <citation type="submission" date="2012-02" db="EMBL/GenBank/DDBJ databases">
        <title>Complete sequence of Mesorhizobium australicum WSM2073.</title>
        <authorList>
            <person name="Lucas S."/>
            <person name="Han J."/>
            <person name="Lapidus A."/>
            <person name="Cheng J.-F."/>
            <person name="Goodwin L."/>
            <person name="Pitluck S."/>
            <person name="Peters L."/>
            <person name="Gu W."/>
            <person name="Detter J.C."/>
            <person name="Han C."/>
            <person name="Tapia R."/>
            <person name="Land M."/>
            <person name="Hauser L."/>
            <person name="Kyrpides N."/>
            <person name="Ivanova N."/>
            <person name="Pagani I."/>
            <person name="Reeve W.G."/>
            <person name="Howieson J.G."/>
            <person name="Tiwari R.P."/>
            <person name="O'Hara G.W."/>
            <person name="Atkins C.A."/>
            <person name="Ronson C.W."/>
            <person name="Nandasena K.G."/>
            <person name="Woyke T."/>
        </authorList>
    </citation>
    <scope>NUCLEOTIDE SEQUENCE [LARGE SCALE GENOMIC DNA]</scope>
    <source>
        <strain evidence="3">LMG 24608 / HAMBI 3006 / WSM2073</strain>
    </source>
</reference>
<proteinExistence type="predicted"/>
<organism evidence="2 3">
    <name type="scientific">Mesorhizobium australicum (strain HAMBI 3006 / LMG 24608 / WSM2073)</name>
    <dbReference type="NCBI Taxonomy" id="754035"/>
    <lineage>
        <taxon>Bacteria</taxon>
        <taxon>Pseudomonadati</taxon>
        <taxon>Pseudomonadota</taxon>
        <taxon>Alphaproteobacteria</taxon>
        <taxon>Hyphomicrobiales</taxon>
        <taxon>Phyllobacteriaceae</taxon>
        <taxon>Mesorhizobium</taxon>
    </lineage>
</organism>
<dbReference type="Proteomes" id="UP000010998">
    <property type="component" value="Chromosome"/>
</dbReference>
<keyword evidence="3" id="KW-1185">Reference proteome</keyword>
<protein>
    <submittedName>
        <fullName evidence="2">Uncharacterized protein</fullName>
    </submittedName>
</protein>
<dbReference type="HOGENOM" id="CLU_219420_0_0_5"/>
<keyword evidence="1" id="KW-0812">Transmembrane</keyword>
<feature type="transmembrane region" description="Helical" evidence="1">
    <location>
        <begin position="12"/>
        <end position="33"/>
    </location>
</feature>